<keyword evidence="10 18" id="KW-0269">Exonuclease</keyword>
<evidence type="ECO:0000256" key="8">
    <source>
        <dbReference type="ARBA" id="ARBA00022723"/>
    </source>
</evidence>
<feature type="binding site" evidence="17">
    <location>
        <position position="157"/>
    </location>
    <ligand>
        <name>a divalent metal cation</name>
        <dbReference type="ChEBI" id="CHEBI:60240"/>
        <label>1</label>
        <note>catalytic</note>
    </ligand>
</feature>
<dbReference type="CDD" id="cd06131">
    <property type="entry name" value="DNA_pol_III_epsilon_Ecoli_like"/>
    <property type="match status" value="1"/>
</dbReference>
<reference evidence="20 22" key="1">
    <citation type="submission" date="2015-11" db="EMBL/GenBank/DDBJ databases">
        <title>Expanding the genomic diversity of Burkholderia species for the development of highly accurate diagnostics.</title>
        <authorList>
            <person name="Sahl J."/>
            <person name="Keim P."/>
            <person name="Wagner D."/>
        </authorList>
    </citation>
    <scope>NUCLEOTIDE SEQUENCE [LARGE SCALE GENOMIC DNA]</scope>
    <source>
        <strain evidence="20 22">TSV85</strain>
    </source>
</reference>
<dbReference type="GO" id="GO:0008408">
    <property type="term" value="F:3'-5' exonuclease activity"/>
    <property type="evidence" value="ECO:0007669"/>
    <property type="project" value="TreeGrafter"/>
</dbReference>
<comment type="subunit">
    <text evidence="18">DNA polymerase III contains a core (composed of alpha, epsilon and theta chains) that associates with a tau subunit. This core dimerizes to form the POLIII' complex. PolIII' associates with the gamma complex (composed of gamma, delta, delta', psi and chi chains) and with the beta chain to form the complete DNA polymerase III complex.</text>
</comment>
<evidence type="ECO:0000256" key="9">
    <source>
        <dbReference type="ARBA" id="ARBA00022801"/>
    </source>
</evidence>
<dbReference type="OrthoDB" id="9804290at2"/>
<keyword evidence="22" id="KW-1185">Reference proteome</keyword>
<dbReference type="GO" id="GO:0046872">
    <property type="term" value="F:metal ion binding"/>
    <property type="evidence" value="ECO:0007669"/>
    <property type="project" value="UniProtKB-KW"/>
</dbReference>
<gene>
    <name evidence="18" type="primary">dnaQ</name>
    <name evidence="21" type="ORF">BSIN_2542</name>
    <name evidence="20" type="ORF">WS67_05670</name>
</gene>
<keyword evidence="6 18" id="KW-0235">DNA replication</keyword>
<dbReference type="Proteomes" id="UP000062788">
    <property type="component" value="Unassembled WGS sequence"/>
</dbReference>
<dbReference type="NCBIfam" id="TIGR00573">
    <property type="entry name" value="dnaq"/>
    <property type="match status" value="1"/>
</dbReference>
<keyword evidence="9 18" id="KW-0378">Hydrolase</keyword>
<dbReference type="GO" id="GO:0003887">
    <property type="term" value="F:DNA-directed DNA polymerase activity"/>
    <property type="evidence" value="ECO:0007669"/>
    <property type="project" value="UniProtKB-KW"/>
</dbReference>
<evidence type="ECO:0000256" key="17">
    <source>
        <dbReference type="PIRSR" id="PIRSR606309-3"/>
    </source>
</evidence>
<accession>A0A103E780</accession>
<evidence type="ECO:0000313" key="22">
    <source>
        <dbReference type="Proteomes" id="UP000062788"/>
    </source>
</evidence>
<dbReference type="EMBL" id="FXAN01000041">
    <property type="protein sequence ID" value="SMF99524.1"/>
    <property type="molecule type" value="Genomic_DNA"/>
</dbReference>
<dbReference type="RefSeq" id="WP_059513899.1">
    <property type="nucleotide sequence ID" value="NZ_FXAN01000041.1"/>
</dbReference>
<dbReference type="InterPro" id="IPR006054">
    <property type="entry name" value="DnaQ"/>
</dbReference>
<evidence type="ECO:0000256" key="1">
    <source>
        <dbReference type="ARBA" id="ARBA00001936"/>
    </source>
</evidence>
<dbReference type="Proteomes" id="UP000198460">
    <property type="component" value="Unassembled WGS sequence"/>
</dbReference>
<evidence type="ECO:0000256" key="13">
    <source>
        <dbReference type="ARBA" id="ARBA00023211"/>
    </source>
</evidence>
<keyword evidence="11 17" id="KW-0460">Magnesium</keyword>
<keyword evidence="5 18" id="KW-0548">Nucleotidyltransferase</keyword>
<dbReference type="EC" id="2.7.7.7" evidence="2 18"/>
<feature type="binding site" evidence="17">
    <location>
        <position position="7"/>
    </location>
    <ligand>
        <name>a divalent metal cation</name>
        <dbReference type="ChEBI" id="CHEBI:60240"/>
        <label>1</label>
        <note>catalytic</note>
    </ligand>
</feature>
<comment type="function">
    <text evidence="18">DNA polymerase III is a complex, multichain enzyme responsible for most of the replicative synthesis in bacteria. The epsilon subunit contain the editing function and is a proofreading 3'-5' exonuclease.</text>
</comment>
<keyword evidence="13 17" id="KW-0464">Manganese</keyword>
<feature type="binding site" evidence="16">
    <location>
        <position position="157"/>
    </location>
    <ligand>
        <name>substrate</name>
    </ligand>
</feature>
<evidence type="ECO:0000256" key="5">
    <source>
        <dbReference type="ARBA" id="ARBA00022695"/>
    </source>
</evidence>
<dbReference type="Gene3D" id="3.30.420.10">
    <property type="entry name" value="Ribonuclease H-like superfamily/Ribonuclease H"/>
    <property type="match status" value="1"/>
</dbReference>
<evidence type="ECO:0000313" key="23">
    <source>
        <dbReference type="Proteomes" id="UP000198460"/>
    </source>
</evidence>
<evidence type="ECO:0000256" key="16">
    <source>
        <dbReference type="PIRSR" id="PIRSR606309-2"/>
    </source>
</evidence>
<evidence type="ECO:0000256" key="7">
    <source>
        <dbReference type="ARBA" id="ARBA00022722"/>
    </source>
</evidence>
<evidence type="ECO:0000256" key="12">
    <source>
        <dbReference type="ARBA" id="ARBA00022932"/>
    </source>
</evidence>
<feature type="active site" description="Proton acceptor" evidence="15">
    <location>
        <position position="152"/>
    </location>
</feature>
<dbReference type="InterPro" id="IPR013520">
    <property type="entry name" value="Ribonucl_H"/>
</dbReference>
<feature type="binding site" evidence="16">
    <location>
        <position position="7"/>
    </location>
    <ligand>
        <name>substrate</name>
    </ligand>
</feature>
<evidence type="ECO:0000256" key="4">
    <source>
        <dbReference type="ARBA" id="ARBA00022679"/>
    </source>
</evidence>
<evidence type="ECO:0000256" key="2">
    <source>
        <dbReference type="ARBA" id="ARBA00012417"/>
    </source>
</evidence>
<comment type="catalytic activity">
    <reaction evidence="14 18">
        <text>DNA(n) + a 2'-deoxyribonucleoside 5'-triphosphate = DNA(n+1) + diphosphate</text>
        <dbReference type="Rhea" id="RHEA:22508"/>
        <dbReference type="Rhea" id="RHEA-COMP:17339"/>
        <dbReference type="Rhea" id="RHEA-COMP:17340"/>
        <dbReference type="ChEBI" id="CHEBI:33019"/>
        <dbReference type="ChEBI" id="CHEBI:61560"/>
        <dbReference type="ChEBI" id="CHEBI:173112"/>
        <dbReference type="EC" id="2.7.7.7"/>
    </reaction>
</comment>
<evidence type="ECO:0000256" key="15">
    <source>
        <dbReference type="PIRSR" id="PIRSR606309-1"/>
    </source>
</evidence>
<evidence type="ECO:0000313" key="21">
    <source>
        <dbReference type="EMBL" id="SMF99524.1"/>
    </source>
</evidence>
<dbReference type="EMBL" id="LOWA01000014">
    <property type="protein sequence ID" value="KVE29341.1"/>
    <property type="molecule type" value="Genomic_DNA"/>
</dbReference>
<evidence type="ECO:0000256" key="3">
    <source>
        <dbReference type="ARBA" id="ARBA00020352"/>
    </source>
</evidence>
<dbReference type="SMART" id="SM00479">
    <property type="entry name" value="EXOIII"/>
    <property type="match status" value="1"/>
</dbReference>
<dbReference type="AlphaFoldDB" id="A0A103E780"/>
<feature type="domain" description="Exonuclease" evidence="19">
    <location>
        <begin position="2"/>
        <end position="174"/>
    </location>
</feature>
<organism evidence="20 22">
    <name type="scientific">Burkholderia singularis</name>
    <dbReference type="NCBI Taxonomy" id="1503053"/>
    <lineage>
        <taxon>Bacteria</taxon>
        <taxon>Pseudomonadati</taxon>
        <taxon>Pseudomonadota</taxon>
        <taxon>Betaproteobacteria</taxon>
        <taxon>Burkholderiales</taxon>
        <taxon>Burkholderiaceae</taxon>
        <taxon>Burkholderia</taxon>
        <taxon>pseudomallei group</taxon>
    </lineage>
</organism>
<comment type="cofactor">
    <cofactor evidence="17">
        <name>Mg(2+)</name>
        <dbReference type="ChEBI" id="CHEBI:18420"/>
    </cofactor>
    <cofactor evidence="17">
        <name>Mn(2+)</name>
        <dbReference type="ChEBI" id="CHEBI:29035"/>
    </cofactor>
    <text evidence="17">Binds 2 divalent metal cations. Magnesium or manganese.</text>
</comment>
<dbReference type="Pfam" id="PF00929">
    <property type="entry name" value="RNase_T"/>
    <property type="match status" value="1"/>
</dbReference>
<evidence type="ECO:0000256" key="18">
    <source>
        <dbReference type="RuleBase" id="RU364087"/>
    </source>
</evidence>
<feature type="binding site" evidence="16">
    <location>
        <position position="9"/>
    </location>
    <ligand>
        <name>substrate</name>
    </ligand>
</feature>
<dbReference type="NCBIfam" id="NF004316">
    <property type="entry name" value="PRK05711.1"/>
    <property type="match status" value="1"/>
</dbReference>
<dbReference type="PANTHER" id="PTHR30231:SF41">
    <property type="entry name" value="DNA POLYMERASE III SUBUNIT EPSILON"/>
    <property type="match status" value="1"/>
</dbReference>
<sequence>MRQIIIDTETTGLNPRAGDRILEVGCVELLNRRLTGNNLHFYINPERDSDPAALAVHGLTTEFLRDKPKFAEIVDALRDFIRGAELIIHNAPFDIGFFNAEFDRLSLPPITEDCAGVIDTLVQAKQMFPGKRNSLDALCDRFGINNSHRTLHGALLDSELLAEVYLAMTRGQESLVIDMLDEGSHAQHNGNAPRVTFSGLDLPVLAATADELAEHDAQLDALDKAVKGACIWRSAAAAGDAAASSDA</sequence>
<evidence type="ECO:0000256" key="14">
    <source>
        <dbReference type="ARBA" id="ARBA00049244"/>
    </source>
</evidence>
<feature type="binding site" evidence="17">
    <location>
        <position position="9"/>
    </location>
    <ligand>
        <name>a divalent metal cation</name>
        <dbReference type="ChEBI" id="CHEBI:60240"/>
        <label>1</label>
        <note>catalytic</note>
    </ligand>
</feature>
<dbReference type="GO" id="GO:0045004">
    <property type="term" value="P:DNA replication proofreading"/>
    <property type="evidence" value="ECO:0007669"/>
    <property type="project" value="TreeGrafter"/>
</dbReference>
<keyword evidence="4 18" id="KW-0808">Transferase</keyword>
<evidence type="ECO:0000256" key="6">
    <source>
        <dbReference type="ARBA" id="ARBA00022705"/>
    </source>
</evidence>
<dbReference type="NCBIfam" id="TIGR01406">
    <property type="entry name" value="dnaQ_proteo"/>
    <property type="match status" value="1"/>
</dbReference>
<dbReference type="FunFam" id="3.30.420.10:FF:000012">
    <property type="entry name" value="DNA polymerase III subunit epsilon"/>
    <property type="match status" value="1"/>
</dbReference>
<feature type="binding site" evidence="16">
    <location>
        <position position="57"/>
    </location>
    <ligand>
        <name>substrate</name>
    </ligand>
</feature>
<comment type="cofactor">
    <cofactor evidence="1 18">
        <name>Mn(2+)</name>
        <dbReference type="ChEBI" id="CHEBI:29035"/>
    </cofactor>
</comment>
<keyword evidence="8 17" id="KW-0479">Metal-binding</keyword>
<dbReference type="InterPro" id="IPR012337">
    <property type="entry name" value="RNaseH-like_sf"/>
</dbReference>
<evidence type="ECO:0000259" key="19">
    <source>
        <dbReference type="SMART" id="SM00479"/>
    </source>
</evidence>
<dbReference type="GO" id="GO:0005829">
    <property type="term" value="C:cytosol"/>
    <property type="evidence" value="ECO:0007669"/>
    <property type="project" value="TreeGrafter"/>
</dbReference>
<dbReference type="InterPro" id="IPR006309">
    <property type="entry name" value="DnaQ_proteo"/>
</dbReference>
<proteinExistence type="predicted"/>
<evidence type="ECO:0000313" key="20">
    <source>
        <dbReference type="EMBL" id="KVE29341.1"/>
    </source>
</evidence>
<evidence type="ECO:0000256" key="11">
    <source>
        <dbReference type="ARBA" id="ARBA00022842"/>
    </source>
</evidence>
<keyword evidence="7 18" id="KW-0540">Nuclease</keyword>
<protein>
    <recommendedName>
        <fullName evidence="3 18">DNA polymerase III subunit epsilon</fullName>
        <ecNumber evidence="2 18">2.7.7.7</ecNumber>
    </recommendedName>
</protein>
<dbReference type="SUPFAM" id="SSF53098">
    <property type="entry name" value="Ribonuclease H-like"/>
    <property type="match status" value="1"/>
</dbReference>
<dbReference type="PANTHER" id="PTHR30231">
    <property type="entry name" value="DNA POLYMERASE III SUBUNIT EPSILON"/>
    <property type="match status" value="1"/>
</dbReference>
<keyword evidence="12 18" id="KW-0239">DNA-directed DNA polymerase</keyword>
<dbReference type="InterPro" id="IPR036397">
    <property type="entry name" value="RNaseH_sf"/>
</dbReference>
<name>A0A103E780_9BURK</name>
<reference evidence="21 23" key="2">
    <citation type="submission" date="2017-04" db="EMBL/GenBank/DDBJ databases">
        <authorList>
            <person name="Afonso C.L."/>
            <person name="Miller P.J."/>
            <person name="Scott M.A."/>
            <person name="Spackman E."/>
            <person name="Goraichik I."/>
            <person name="Dimitrov K.M."/>
            <person name="Suarez D.L."/>
            <person name="Swayne D.E."/>
        </authorList>
    </citation>
    <scope>NUCLEOTIDE SEQUENCE [LARGE SCALE GENOMIC DNA]</scope>
    <source>
        <strain evidence="21">LMG 28154</strain>
    </source>
</reference>
<dbReference type="GO" id="GO:0003677">
    <property type="term" value="F:DNA binding"/>
    <property type="evidence" value="ECO:0007669"/>
    <property type="project" value="InterPro"/>
</dbReference>
<evidence type="ECO:0000256" key="10">
    <source>
        <dbReference type="ARBA" id="ARBA00022839"/>
    </source>
</evidence>